<name>A0ABR0CAN5_PURLI</name>
<accession>A0ABR0CAN5</accession>
<feature type="region of interest" description="Disordered" evidence="1">
    <location>
        <begin position="117"/>
        <end position="151"/>
    </location>
</feature>
<comment type="caution">
    <text evidence="2">The sequence shown here is derived from an EMBL/GenBank/DDBJ whole genome shotgun (WGS) entry which is preliminary data.</text>
</comment>
<sequence length="432" mass="47508">MRNEKGSEKECKIERPRNGCQCIGQEQQVLPARPITTPTTAPISCQRPRRQLAATATNDAALETKFWLETGRELAVALDQRPRQSTVQSTALWLSCHGPHQSGVTFALALDQHLTSTYPAPDQQLPSTRPSLDHHSSTTRPPLEHHSTTTRALLDHHSTTTRPPLDHHSTTARPPLAPLLLLHLDLPTPYAFATVLATIDHYFASNACMSAPAYWLIIVHDVVQALRPRKKQSGRRNRRLRGLEAGATRAYAGLEERLVPAQGWTAEPWTAMNNSALDDWESWPMMAGKHEAIRDCHWGKPAPFPPKLAGDLGTDEAEAGHSRIMETAQPGGAHAHTIFPEVPGIEVGLPQSVPRGVVESETFVRTQDNLHPPQDTKALCIRVPERACVKSQSAQGRDFVFRKSTITEQGSARVLCTAAAAKTLTADRMPLT</sequence>
<evidence type="ECO:0000313" key="2">
    <source>
        <dbReference type="EMBL" id="KAK4092993.1"/>
    </source>
</evidence>
<proteinExistence type="predicted"/>
<evidence type="ECO:0000313" key="3">
    <source>
        <dbReference type="Proteomes" id="UP001287286"/>
    </source>
</evidence>
<dbReference type="EMBL" id="JAWRVI010000007">
    <property type="protein sequence ID" value="KAK4092993.1"/>
    <property type="molecule type" value="Genomic_DNA"/>
</dbReference>
<organism evidence="2 3">
    <name type="scientific">Purpureocillium lilacinum</name>
    <name type="common">Paecilomyces lilacinus</name>
    <dbReference type="NCBI Taxonomy" id="33203"/>
    <lineage>
        <taxon>Eukaryota</taxon>
        <taxon>Fungi</taxon>
        <taxon>Dikarya</taxon>
        <taxon>Ascomycota</taxon>
        <taxon>Pezizomycotina</taxon>
        <taxon>Sordariomycetes</taxon>
        <taxon>Hypocreomycetidae</taxon>
        <taxon>Hypocreales</taxon>
        <taxon>Ophiocordycipitaceae</taxon>
        <taxon>Purpureocillium</taxon>
    </lineage>
</organism>
<feature type="compositionally biased region" description="Polar residues" evidence="1">
    <location>
        <begin position="117"/>
        <end position="130"/>
    </location>
</feature>
<feature type="compositionally biased region" description="Basic and acidic residues" evidence="1">
    <location>
        <begin position="131"/>
        <end position="151"/>
    </location>
</feature>
<gene>
    <name evidence="2" type="ORF">Purlil1_2918</name>
</gene>
<dbReference type="Proteomes" id="UP001287286">
    <property type="component" value="Unassembled WGS sequence"/>
</dbReference>
<evidence type="ECO:0000256" key="1">
    <source>
        <dbReference type="SAM" id="MobiDB-lite"/>
    </source>
</evidence>
<reference evidence="2 3" key="1">
    <citation type="journal article" date="2024" name="Microbiol. Resour. Announc.">
        <title>Genome annotations for the ascomycete fungi Trichoderma harzianum, Trichoderma aggressivum, and Purpureocillium lilacinum.</title>
        <authorList>
            <person name="Beijen E.P.W."/>
            <person name="Ohm R.A."/>
        </authorList>
    </citation>
    <scope>NUCLEOTIDE SEQUENCE [LARGE SCALE GENOMIC DNA]</scope>
    <source>
        <strain evidence="2 3">CBS 150709</strain>
    </source>
</reference>
<keyword evidence="3" id="KW-1185">Reference proteome</keyword>
<protein>
    <submittedName>
        <fullName evidence="2">Uncharacterized protein</fullName>
    </submittedName>
</protein>